<feature type="region of interest" description="Disordered" evidence="1">
    <location>
        <begin position="295"/>
        <end position="317"/>
    </location>
</feature>
<organism evidence="3 4">
    <name type="scientific">Araneus ventricosus</name>
    <name type="common">Orbweaver spider</name>
    <name type="synonym">Epeira ventricosa</name>
    <dbReference type="NCBI Taxonomy" id="182803"/>
    <lineage>
        <taxon>Eukaryota</taxon>
        <taxon>Metazoa</taxon>
        <taxon>Ecdysozoa</taxon>
        <taxon>Arthropoda</taxon>
        <taxon>Chelicerata</taxon>
        <taxon>Arachnida</taxon>
        <taxon>Araneae</taxon>
        <taxon>Araneomorphae</taxon>
        <taxon>Entelegynae</taxon>
        <taxon>Araneoidea</taxon>
        <taxon>Araneidae</taxon>
        <taxon>Araneus</taxon>
    </lineage>
</organism>
<evidence type="ECO:0000256" key="1">
    <source>
        <dbReference type="SAM" id="MobiDB-lite"/>
    </source>
</evidence>
<dbReference type="EMBL" id="BGPR01020908">
    <property type="protein sequence ID" value="GBN85726.1"/>
    <property type="molecule type" value="Genomic_DNA"/>
</dbReference>
<evidence type="ECO:0000313" key="4">
    <source>
        <dbReference type="Proteomes" id="UP000499080"/>
    </source>
</evidence>
<sequence length="317" mass="35403">MSQRLSFHLKTTNQQHPKQYGFKEGASIDHALDSLLSTLEAHRRNKKHVAVASVDTKGAFDNLKYSSINSHLVNSRCPQNIQKLSSHLLQDRRIVIPTNEGVAQHIQTTGCPQGSCSGSALWNLVADEALKQQYPAGTLIQAFAGDFLSIVAGDSERKLGAAASEALKIFELWSDTHELQISREKTHFPQLGNLKRGPSIFWGDRRVKRVPHLKYLGVHLDSKLNWLHHLIQKGAKALQHPRQLTKLAGCTWGISPLHREQQYRSVTERRMAHGVGTFHTGCRLSSTKSKDRSSSISWELIEPRPQQPSGPSRGLCL</sequence>
<dbReference type="InterPro" id="IPR000477">
    <property type="entry name" value="RT_dom"/>
</dbReference>
<reference evidence="3 4" key="1">
    <citation type="journal article" date="2019" name="Sci. Rep.">
        <title>Orb-weaving spider Araneus ventricosus genome elucidates the spidroin gene catalogue.</title>
        <authorList>
            <person name="Kono N."/>
            <person name="Nakamura H."/>
            <person name="Ohtoshi R."/>
            <person name="Moran D.A.P."/>
            <person name="Shinohara A."/>
            <person name="Yoshida Y."/>
            <person name="Fujiwara M."/>
            <person name="Mori M."/>
            <person name="Tomita M."/>
            <person name="Arakawa K."/>
        </authorList>
    </citation>
    <scope>NUCLEOTIDE SEQUENCE [LARGE SCALE GENOMIC DNA]</scope>
</reference>
<name>A0A4Y2SDS8_ARAVE</name>
<keyword evidence="4" id="KW-1185">Reference proteome</keyword>
<dbReference type="AlphaFoldDB" id="A0A4Y2SDS8"/>
<dbReference type="PROSITE" id="PS50878">
    <property type="entry name" value="RT_POL"/>
    <property type="match status" value="1"/>
</dbReference>
<dbReference type="OrthoDB" id="4368687at2759"/>
<protein>
    <recommendedName>
        <fullName evidence="2">Reverse transcriptase domain-containing protein</fullName>
    </recommendedName>
</protein>
<dbReference type="PANTHER" id="PTHR33332">
    <property type="entry name" value="REVERSE TRANSCRIPTASE DOMAIN-CONTAINING PROTEIN"/>
    <property type="match status" value="1"/>
</dbReference>
<dbReference type="Pfam" id="PF00078">
    <property type="entry name" value="RVT_1"/>
    <property type="match status" value="1"/>
</dbReference>
<dbReference type="Proteomes" id="UP000499080">
    <property type="component" value="Unassembled WGS sequence"/>
</dbReference>
<proteinExistence type="predicted"/>
<evidence type="ECO:0000259" key="2">
    <source>
        <dbReference type="PROSITE" id="PS50878"/>
    </source>
</evidence>
<gene>
    <name evidence="3" type="primary">R1A1-elementORF2_37</name>
    <name evidence="3" type="ORF">AVEN_187364_1</name>
</gene>
<feature type="domain" description="Reverse transcriptase" evidence="2">
    <location>
        <begin position="1"/>
        <end position="220"/>
    </location>
</feature>
<evidence type="ECO:0000313" key="3">
    <source>
        <dbReference type="EMBL" id="GBN85726.1"/>
    </source>
</evidence>
<comment type="caution">
    <text evidence="3">The sequence shown here is derived from an EMBL/GenBank/DDBJ whole genome shotgun (WGS) entry which is preliminary data.</text>
</comment>
<accession>A0A4Y2SDS8</accession>